<proteinExistence type="predicted"/>
<organism evidence="1">
    <name type="scientific">uncultured Alphaproteobacteria bacterium</name>
    <dbReference type="NCBI Taxonomy" id="91750"/>
    <lineage>
        <taxon>Bacteria</taxon>
        <taxon>Pseudomonadati</taxon>
        <taxon>Pseudomonadota</taxon>
        <taxon>Alphaproteobacteria</taxon>
        <taxon>environmental samples</taxon>
    </lineage>
</organism>
<protein>
    <recommendedName>
        <fullName evidence="2">Ribbon-helix-helix domain-containing protein</fullName>
    </recommendedName>
</protein>
<gene>
    <name evidence="1" type="ORF">PlAlph_1750</name>
</gene>
<name>A0A6M4NQ96_9PROT</name>
<evidence type="ECO:0000313" key="1">
    <source>
        <dbReference type="EMBL" id="QJR98171.1"/>
    </source>
</evidence>
<dbReference type="EMBL" id="MN990729">
    <property type="protein sequence ID" value="QJR98171.1"/>
    <property type="molecule type" value="Genomic_DNA"/>
</dbReference>
<accession>A0A6M4NQ96</accession>
<evidence type="ECO:0008006" key="2">
    <source>
        <dbReference type="Google" id="ProtNLM"/>
    </source>
</evidence>
<sequence length="90" mass="10588">MRLCVTEWRLLDSICKSEHVSRNDFLELMENSNSCGLGLTYYTRLFIMLYFYNKSPLGQIKTRRHGIGRQSYVNEILSLINTVPNKQLQK</sequence>
<dbReference type="AlphaFoldDB" id="A0A6M4NQ96"/>
<reference evidence="1" key="1">
    <citation type="submission" date="2020-01" db="EMBL/GenBank/DDBJ databases">
        <title>Gastrointestinal microbiota of LL stock colony Peromyscus leucopus.</title>
        <authorList>
            <person name="Milovic A."/>
            <person name="Bassam K."/>
            <person name="Keay E."/>
            <person name="Barbour A.G."/>
        </authorList>
    </citation>
    <scope>NUCLEOTIDE SEQUENCE</scope>
    <source>
        <strain evidence="1">LL90</strain>
    </source>
</reference>